<keyword evidence="2" id="KW-1185">Reference proteome</keyword>
<evidence type="ECO:0000313" key="2">
    <source>
        <dbReference type="Proteomes" id="UP001140091"/>
    </source>
</evidence>
<feature type="non-terminal residue" evidence="1">
    <location>
        <position position="294"/>
    </location>
</feature>
<dbReference type="OrthoDB" id="3035878at2759"/>
<comment type="caution">
    <text evidence="1">The sequence shown here is derived from an EMBL/GenBank/DDBJ whole genome shotgun (WGS) entry which is preliminary data.</text>
</comment>
<name>A0A9W8MJY3_9AGAR</name>
<dbReference type="EMBL" id="JANBPK010000711">
    <property type="protein sequence ID" value="KAJ2934715.1"/>
    <property type="molecule type" value="Genomic_DNA"/>
</dbReference>
<sequence length="294" mass="34230">MTSFELRLPSKYSAAFEDRDDSTFAPLPLPQNLLERLSTFTLRCDWDGTRWLETALGHCINVETLTVDFLGEFWWYHRTEPLLDSGLVLPKLRTLRLQNVVADTVDVLRVLKAPQLVELDIDFNTDDQHYDWELSKPVLSFIERSKCYTTLRLFHLRYACIRTQDLSATLRGFPFLTHLTLEGILMETSFIEAYVQREHGLRPHLPNLGTLDLLQLRPDFFPLPLLKFLKAHRPYHLENGKPVFTNPQHTFKQLTVTYQTTTKKNQELDRSEVVNVLKKWGGVFVNIGPILYVD</sequence>
<dbReference type="AlphaFoldDB" id="A0A9W8MJY3"/>
<protein>
    <submittedName>
        <fullName evidence="1">Uncharacterized protein</fullName>
    </submittedName>
</protein>
<dbReference type="SUPFAM" id="SSF52047">
    <property type="entry name" value="RNI-like"/>
    <property type="match status" value="1"/>
</dbReference>
<proteinExistence type="predicted"/>
<evidence type="ECO:0000313" key="1">
    <source>
        <dbReference type="EMBL" id="KAJ2934715.1"/>
    </source>
</evidence>
<dbReference type="InterPro" id="IPR032675">
    <property type="entry name" value="LRR_dom_sf"/>
</dbReference>
<organism evidence="1 2">
    <name type="scientific">Candolleomyces eurysporus</name>
    <dbReference type="NCBI Taxonomy" id="2828524"/>
    <lineage>
        <taxon>Eukaryota</taxon>
        <taxon>Fungi</taxon>
        <taxon>Dikarya</taxon>
        <taxon>Basidiomycota</taxon>
        <taxon>Agaricomycotina</taxon>
        <taxon>Agaricomycetes</taxon>
        <taxon>Agaricomycetidae</taxon>
        <taxon>Agaricales</taxon>
        <taxon>Agaricineae</taxon>
        <taxon>Psathyrellaceae</taxon>
        <taxon>Candolleomyces</taxon>
    </lineage>
</organism>
<dbReference type="Gene3D" id="3.80.10.10">
    <property type="entry name" value="Ribonuclease Inhibitor"/>
    <property type="match status" value="1"/>
</dbReference>
<dbReference type="Proteomes" id="UP001140091">
    <property type="component" value="Unassembled WGS sequence"/>
</dbReference>
<reference evidence="1" key="1">
    <citation type="submission" date="2022-06" db="EMBL/GenBank/DDBJ databases">
        <title>Genome Sequence of Candolleomyces eurysporus.</title>
        <authorList>
            <person name="Buettner E."/>
        </authorList>
    </citation>
    <scope>NUCLEOTIDE SEQUENCE</scope>
    <source>
        <strain evidence="1">VTCC 930004</strain>
    </source>
</reference>
<accession>A0A9W8MJY3</accession>
<gene>
    <name evidence="1" type="ORF">H1R20_g2367</name>
</gene>